<dbReference type="InterPro" id="IPR045746">
    <property type="entry name" value="ACT14924-like_Acyltransf_dom"/>
</dbReference>
<evidence type="ECO:0000256" key="1">
    <source>
        <dbReference type="SAM" id="MobiDB-lite"/>
    </source>
</evidence>
<name>A0AAU7JK71_9HYPH</name>
<feature type="domain" description="Phospholipid/glycerol acyltransferase" evidence="2">
    <location>
        <begin position="117"/>
        <end position="242"/>
    </location>
</feature>
<gene>
    <name evidence="3" type="ORF">ABEG18_08685</name>
</gene>
<dbReference type="EC" id="2.3.1.-" evidence="3"/>
<dbReference type="AlphaFoldDB" id="A0AAU7JK71"/>
<organism evidence="3">
    <name type="scientific">Alsobacter sp. KACC 23698</name>
    <dbReference type="NCBI Taxonomy" id="3149229"/>
    <lineage>
        <taxon>Bacteria</taxon>
        <taxon>Pseudomonadati</taxon>
        <taxon>Pseudomonadota</taxon>
        <taxon>Alphaproteobacteria</taxon>
        <taxon>Hyphomicrobiales</taxon>
        <taxon>Alsobacteraceae</taxon>
        <taxon>Alsobacter</taxon>
    </lineage>
</organism>
<feature type="compositionally biased region" description="Polar residues" evidence="1">
    <location>
        <begin position="16"/>
        <end position="31"/>
    </location>
</feature>
<keyword evidence="3" id="KW-0012">Acyltransferase</keyword>
<dbReference type="CDD" id="cd07986">
    <property type="entry name" value="LPLAT_ACT14924-like"/>
    <property type="match status" value="1"/>
</dbReference>
<sequence>MIIGRHCQPRLRRTQRLSVTGASSPLATSRPLSHRMGPHMDDLLFSYADETTPRFKRSVIRTVERLTGQPELKRIYLDNQLRPRAGESFWSAAVRRLRLDVRFDAARLAALPKTGPLVIVANHPYGVLDGLVIAWLAERIRPDFKILTHAVLLRAPEAAPQLLPVDFSGSPAAMATNLASRAAARDHLAQGGCVVVFPAGGVSTSPDRLGRKPAQDAPWQPFTAQLIEKAKAAVAPIYFEGQNSRVFQIASHLSLTLRLALIFHEVRSRMGAELRVAIGAPIDGSDLARAGDRRAQMAELRRRTEALASDLPAGRPPARRGEALKSRIATVTAKLNLSPKRA</sequence>
<evidence type="ECO:0000259" key="2">
    <source>
        <dbReference type="SMART" id="SM00563"/>
    </source>
</evidence>
<protein>
    <submittedName>
        <fullName evidence="3">Lysophospholipid acyltransferase family protein</fullName>
        <ecNumber evidence="3">2.3.1.-</ecNumber>
    </submittedName>
</protein>
<dbReference type="InterPro" id="IPR002123">
    <property type="entry name" value="Plipid/glycerol_acylTrfase"/>
</dbReference>
<dbReference type="SMART" id="SM00563">
    <property type="entry name" value="PlsC"/>
    <property type="match status" value="1"/>
</dbReference>
<accession>A0AAU7JK71</accession>
<feature type="region of interest" description="Disordered" evidence="1">
    <location>
        <begin position="16"/>
        <end position="35"/>
    </location>
</feature>
<dbReference type="Pfam" id="PF19576">
    <property type="entry name" value="Acyltransf_2"/>
    <property type="match status" value="1"/>
</dbReference>
<keyword evidence="3" id="KW-0808">Transferase</keyword>
<dbReference type="RefSeq" id="WP_406857673.1">
    <property type="nucleotide sequence ID" value="NZ_CP157484.1"/>
</dbReference>
<reference evidence="3" key="1">
    <citation type="submission" date="2024-05" db="EMBL/GenBank/DDBJ databases">
        <authorList>
            <person name="Kim S."/>
            <person name="Heo J."/>
            <person name="Choi H."/>
            <person name="Choi Y."/>
            <person name="Kwon S.-W."/>
            <person name="Kim Y."/>
        </authorList>
    </citation>
    <scope>NUCLEOTIDE SEQUENCE</scope>
    <source>
        <strain evidence="3">KACC 23698</strain>
    </source>
</reference>
<proteinExistence type="predicted"/>
<dbReference type="SUPFAM" id="SSF69593">
    <property type="entry name" value="Glycerol-3-phosphate (1)-acyltransferase"/>
    <property type="match status" value="1"/>
</dbReference>
<dbReference type="GO" id="GO:0016746">
    <property type="term" value="F:acyltransferase activity"/>
    <property type="evidence" value="ECO:0007669"/>
    <property type="project" value="UniProtKB-KW"/>
</dbReference>
<evidence type="ECO:0000313" key="3">
    <source>
        <dbReference type="EMBL" id="XBO40816.1"/>
    </source>
</evidence>
<dbReference type="EMBL" id="CP157484">
    <property type="protein sequence ID" value="XBO40816.1"/>
    <property type="molecule type" value="Genomic_DNA"/>
</dbReference>